<dbReference type="PANTHER" id="PTHR43072">
    <property type="entry name" value="N-ACETYLTRANSFERASE"/>
    <property type="match status" value="1"/>
</dbReference>
<dbReference type="InterPro" id="IPR016181">
    <property type="entry name" value="Acyl_CoA_acyltransferase"/>
</dbReference>
<dbReference type="EMBL" id="QJVJ01000018">
    <property type="protein sequence ID" value="PYI50555.1"/>
    <property type="molecule type" value="Genomic_DNA"/>
</dbReference>
<dbReference type="InterPro" id="IPR017255">
    <property type="entry name" value="AcTrfase_GNAT_prd"/>
</dbReference>
<dbReference type="AlphaFoldDB" id="A0A2V5JV17"/>
<dbReference type="OrthoDB" id="8593648at2"/>
<dbReference type="CDD" id="cd04301">
    <property type="entry name" value="NAT_SF"/>
    <property type="match status" value="1"/>
</dbReference>
<dbReference type="Gene3D" id="3.40.630.30">
    <property type="match status" value="1"/>
</dbReference>
<dbReference type="InterPro" id="IPR000182">
    <property type="entry name" value="GNAT_dom"/>
</dbReference>
<keyword evidence="3" id="KW-1185">Reference proteome</keyword>
<reference evidence="2 3" key="1">
    <citation type="submission" date="2018-05" db="EMBL/GenBank/DDBJ databases">
        <title>Paenibacillus flagellatus sp. nov., isolated from selenium mineral soil.</title>
        <authorList>
            <person name="Dai X."/>
        </authorList>
    </citation>
    <scope>NUCLEOTIDE SEQUENCE [LARGE SCALE GENOMIC DNA]</scope>
    <source>
        <strain evidence="2 3">DXL2</strain>
    </source>
</reference>
<proteinExistence type="predicted"/>
<evidence type="ECO:0000313" key="3">
    <source>
        <dbReference type="Proteomes" id="UP000247476"/>
    </source>
</evidence>
<dbReference type="SUPFAM" id="SSF55729">
    <property type="entry name" value="Acyl-CoA N-acyltransferases (Nat)"/>
    <property type="match status" value="1"/>
</dbReference>
<dbReference type="PANTHER" id="PTHR43072:SF36">
    <property type="entry name" value="RIBOSOMAL-PROTEIN-ALANINE ACETYLTRANSFERASE"/>
    <property type="match status" value="1"/>
</dbReference>
<protein>
    <submittedName>
        <fullName evidence="2">GNAT family N-acetyltransferase</fullName>
    </submittedName>
</protein>
<gene>
    <name evidence="2" type="ORF">DLM86_29075</name>
</gene>
<dbReference type="RefSeq" id="WP_110843604.1">
    <property type="nucleotide sequence ID" value="NZ_QJVJ01000018.1"/>
</dbReference>
<feature type="domain" description="N-acetyltransferase" evidence="1">
    <location>
        <begin position="1"/>
        <end position="145"/>
    </location>
</feature>
<dbReference type="GO" id="GO:0016747">
    <property type="term" value="F:acyltransferase activity, transferring groups other than amino-acyl groups"/>
    <property type="evidence" value="ECO:0007669"/>
    <property type="project" value="InterPro"/>
</dbReference>
<dbReference type="Pfam" id="PF00583">
    <property type="entry name" value="Acetyltransf_1"/>
    <property type="match status" value="1"/>
</dbReference>
<evidence type="ECO:0000259" key="1">
    <source>
        <dbReference type="PROSITE" id="PS51186"/>
    </source>
</evidence>
<dbReference type="Proteomes" id="UP000247476">
    <property type="component" value="Unassembled WGS sequence"/>
</dbReference>
<comment type="caution">
    <text evidence="2">The sequence shown here is derived from an EMBL/GenBank/DDBJ whole genome shotgun (WGS) entry which is preliminary data.</text>
</comment>
<organism evidence="2 3">
    <name type="scientific">Paenibacillus flagellatus</name>
    <dbReference type="NCBI Taxonomy" id="2211139"/>
    <lineage>
        <taxon>Bacteria</taxon>
        <taxon>Bacillati</taxon>
        <taxon>Bacillota</taxon>
        <taxon>Bacilli</taxon>
        <taxon>Bacillales</taxon>
        <taxon>Paenibacillaceae</taxon>
        <taxon>Paenibacillus</taxon>
    </lineage>
</organism>
<name>A0A2V5JV17_9BACL</name>
<accession>A0A2V5JV17</accession>
<dbReference type="PROSITE" id="PS51186">
    <property type="entry name" value="GNAT"/>
    <property type="match status" value="1"/>
</dbReference>
<sequence>MNIRQIHPEDCKAIIEAASDWWGRPYSSDMFSKWYIEHFQDTCLLAEEDGKIIGFVMGFLSQSKPNEAYIRIVMVAPSRRGKGVGQALYKEFFKRVGAAGRSIVRCVTAPANKNSIEFHTRMGFIVEPQEQELDGVPVCLDYDGRGGNRVLFKKGIVSSTYEGSL</sequence>
<evidence type="ECO:0000313" key="2">
    <source>
        <dbReference type="EMBL" id="PYI50555.1"/>
    </source>
</evidence>
<keyword evidence="2" id="KW-0808">Transferase</keyword>
<dbReference type="PIRSF" id="PIRSF037663">
    <property type="entry name" value="Acetyltransf_GNAT_prd"/>
    <property type="match status" value="1"/>
</dbReference>